<keyword evidence="1 2" id="KW-0238">DNA-binding</keyword>
<reference evidence="4" key="2">
    <citation type="submission" date="2020-10" db="EMBL/GenBank/DDBJ databases">
        <title>Enrichment of novel Verrucomicrobia, Bacteroidetes and Krumholzibacteria in an oxygen-limited, methane- and iron-fed bioreactor inoculated with Bothnian Sea sediments.</title>
        <authorList>
            <person name="Martins P.D."/>
            <person name="de Jong A."/>
            <person name="Lenstra W.K."/>
            <person name="van Helmond N.A.G.M."/>
            <person name="Slomp C.P."/>
            <person name="Jetten M.S.M."/>
            <person name="Welte C.U."/>
            <person name="Rasigraf O."/>
        </authorList>
    </citation>
    <scope>NUCLEOTIDE SEQUENCE</scope>
    <source>
        <strain evidence="4">MAG47</strain>
    </source>
</reference>
<proteinExistence type="predicted"/>
<dbReference type="AlphaFoldDB" id="A0A8I0N6Q9"/>
<dbReference type="GO" id="GO:0006355">
    <property type="term" value="P:regulation of DNA-templated transcription"/>
    <property type="evidence" value="ECO:0007669"/>
    <property type="project" value="InterPro"/>
</dbReference>
<dbReference type="EMBL" id="JACZKO010000038">
    <property type="protein sequence ID" value="MBE0561804.1"/>
    <property type="molecule type" value="Genomic_DNA"/>
</dbReference>
<protein>
    <submittedName>
        <fullName evidence="4">Winged helix-turn-helix domain-containing protein</fullName>
    </submittedName>
</protein>
<dbReference type="GO" id="GO:0003677">
    <property type="term" value="F:DNA binding"/>
    <property type="evidence" value="ECO:0007669"/>
    <property type="project" value="UniProtKB-UniRule"/>
</dbReference>
<comment type="caution">
    <text evidence="4">The sequence shown here is derived from an EMBL/GenBank/DDBJ whole genome shotgun (WGS) entry which is preliminary data.</text>
</comment>
<dbReference type="SUPFAM" id="SSF46894">
    <property type="entry name" value="C-terminal effector domain of the bipartite response regulators"/>
    <property type="match status" value="1"/>
</dbReference>
<evidence type="ECO:0000259" key="3">
    <source>
        <dbReference type="PROSITE" id="PS51755"/>
    </source>
</evidence>
<reference evidence="4" key="1">
    <citation type="submission" date="2020-09" db="EMBL/GenBank/DDBJ databases">
        <authorList>
            <person name="Dalcin Martins P."/>
        </authorList>
    </citation>
    <scope>NUCLEOTIDE SEQUENCE</scope>
    <source>
        <strain evidence="4">MAG47</strain>
    </source>
</reference>
<sequence>MTSANLENLSKSQLIERIDELEFRLREMQPKHSDVLMAAWVFDIPKQMAEALCALRKSKRLEKNQLLAACAGRDALANGDTKLADVVICKLRKKLAGTPINIKTIWGVGYEMTAGFDYFDEKIEERRYR</sequence>
<feature type="DNA-binding region" description="OmpR/PhoB-type" evidence="2">
    <location>
        <begin position="12"/>
        <end position="114"/>
    </location>
</feature>
<gene>
    <name evidence="4" type="ORF">IH622_13460</name>
</gene>
<accession>A0A8I0N6Q9</accession>
<dbReference type="Gene3D" id="1.10.10.10">
    <property type="entry name" value="Winged helix-like DNA-binding domain superfamily/Winged helix DNA-binding domain"/>
    <property type="match status" value="1"/>
</dbReference>
<evidence type="ECO:0000256" key="2">
    <source>
        <dbReference type="PROSITE-ProRule" id="PRU01091"/>
    </source>
</evidence>
<dbReference type="InterPro" id="IPR001867">
    <property type="entry name" value="OmpR/PhoB-type_DNA-bd"/>
</dbReference>
<dbReference type="InterPro" id="IPR016032">
    <property type="entry name" value="Sig_transdc_resp-reg_C-effctor"/>
</dbReference>
<evidence type="ECO:0000313" key="4">
    <source>
        <dbReference type="EMBL" id="MBE0561804.1"/>
    </source>
</evidence>
<dbReference type="InterPro" id="IPR036388">
    <property type="entry name" value="WH-like_DNA-bd_sf"/>
</dbReference>
<organism evidence="4 5">
    <name type="scientific">Brucella anthropi</name>
    <name type="common">Ochrobactrum anthropi</name>
    <dbReference type="NCBI Taxonomy" id="529"/>
    <lineage>
        <taxon>Bacteria</taxon>
        <taxon>Pseudomonadati</taxon>
        <taxon>Pseudomonadota</taxon>
        <taxon>Alphaproteobacteria</taxon>
        <taxon>Hyphomicrobiales</taxon>
        <taxon>Brucellaceae</taxon>
        <taxon>Brucella/Ochrobactrum group</taxon>
        <taxon>Brucella</taxon>
    </lineage>
</organism>
<evidence type="ECO:0000313" key="5">
    <source>
        <dbReference type="Proteomes" id="UP000642265"/>
    </source>
</evidence>
<dbReference type="Pfam" id="PF00486">
    <property type="entry name" value="Trans_reg_C"/>
    <property type="match status" value="1"/>
</dbReference>
<evidence type="ECO:0000256" key="1">
    <source>
        <dbReference type="ARBA" id="ARBA00023125"/>
    </source>
</evidence>
<feature type="domain" description="OmpR/PhoB-type" evidence="3">
    <location>
        <begin position="12"/>
        <end position="114"/>
    </location>
</feature>
<dbReference type="GO" id="GO:0000160">
    <property type="term" value="P:phosphorelay signal transduction system"/>
    <property type="evidence" value="ECO:0007669"/>
    <property type="project" value="InterPro"/>
</dbReference>
<dbReference type="PROSITE" id="PS51755">
    <property type="entry name" value="OMPR_PHOB"/>
    <property type="match status" value="1"/>
</dbReference>
<name>A0A8I0N6Q9_BRUAN</name>
<dbReference type="Proteomes" id="UP000642265">
    <property type="component" value="Unassembled WGS sequence"/>
</dbReference>